<reference evidence="4" key="1">
    <citation type="submission" date="2022-12" db="EMBL/GenBank/DDBJ databases">
        <title>Draft genome assemblies for two species of Escallonia (Escalloniales).</title>
        <authorList>
            <person name="Chanderbali A."/>
            <person name="Dervinis C."/>
            <person name="Anghel I."/>
            <person name="Soltis D."/>
            <person name="Soltis P."/>
            <person name="Zapata F."/>
        </authorList>
    </citation>
    <scope>NUCLEOTIDE SEQUENCE</scope>
    <source>
        <strain evidence="4">UCBG64.0493</strain>
        <tissue evidence="4">Leaf</tissue>
    </source>
</reference>
<dbReference type="SUPFAM" id="SSF54403">
    <property type="entry name" value="Cystatin/monellin"/>
    <property type="match status" value="1"/>
</dbReference>
<accession>A0AA88WRR6</accession>
<dbReference type="CDD" id="cd00042">
    <property type="entry name" value="CY"/>
    <property type="match status" value="1"/>
</dbReference>
<dbReference type="PANTHER" id="PTHR47373">
    <property type="entry name" value="CYSTEINE PROTEINASE INHIBITOR 2"/>
    <property type="match status" value="1"/>
</dbReference>
<dbReference type="EMBL" id="JAVXUP010000302">
    <property type="protein sequence ID" value="KAK3031489.1"/>
    <property type="molecule type" value="Genomic_DNA"/>
</dbReference>
<dbReference type="Pfam" id="PF16845">
    <property type="entry name" value="SQAPI"/>
    <property type="match status" value="1"/>
</dbReference>
<proteinExistence type="predicted"/>
<feature type="domain" description="Cystatin" evidence="3">
    <location>
        <begin position="3"/>
        <end position="96"/>
    </location>
</feature>
<protein>
    <recommendedName>
        <fullName evidence="3">Cystatin domain-containing protein</fullName>
    </recommendedName>
</protein>
<dbReference type="InterPro" id="IPR000010">
    <property type="entry name" value="Cystatin_dom"/>
</dbReference>
<dbReference type="InterPro" id="IPR046350">
    <property type="entry name" value="Cystatin_sf"/>
</dbReference>
<dbReference type="Gene3D" id="3.10.450.10">
    <property type="match status" value="1"/>
</dbReference>
<dbReference type="GO" id="GO:0004869">
    <property type="term" value="F:cysteine-type endopeptidase inhibitor activity"/>
    <property type="evidence" value="ECO:0007669"/>
    <property type="project" value="UniProtKB-KW"/>
</dbReference>
<dbReference type="PANTHER" id="PTHR47373:SF1">
    <property type="entry name" value="CYSTEINE PROTEINASE INHIBITOR 2"/>
    <property type="match status" value="1"/>
</dbReference>
<gene>
    <name evidence="4" type="ORF">RJ639_036003</name>
</gene>
<dbReference type="Proteomes" id="UP001188597">
    <property type="component" value="Unassembled WGS sequence"/>
</dbReference>
<evidence type="ECO:0000313" key="5">
    <source>
        <dbReference type="Proteomes" id="UP001188597"/>
    </source>
</evidence>
<comment type="caution">
    <text evidence="4">The sequence shown here is derived from an EMBL/GenBank/DDBJ whole genome shotgun (WGS) entry which is preliminary data.</text>
</comment>
<dbReference type="SMART" id="SM00043">
    <property type="entry name" value="CY"/>
    <property type="match status" value="1"/>
</dbReference>
<dbReference type="PROSITE" id="PS00287">
    <property type="entry name" value="CYSTATIN"/>
    <property type="match status" value="1"/>
</dbReference>
<dbReference type="InterPro" id="IPR018073">
    <property type="entry name" value="Prot_inh_cystat_CS"/>
</dbReference>
<evidence type="ECO:0000313" key="4">
    <source>
        <dbReference type="EMBL" id="KAK3031489.1"/>
    </source>
</evidence>
<keyword evidence="2" id="KW-0789">Thiol protease inhibitor</keyword>
<dbReference type="AlphaFoldDB" id="A0AA88WRR6"/>
<evidence type="ECO:0000256" key="1">
    <source>
        <dbReference type="ARBA" id="ARBA00022690"/>
    </source>
</evidence>
<keyword evidence="1" id="KW-0646">Protease inhibitor</keyword>
<sequence length="100" mass="11352">MDRLPTAVNREIQELGRYSVKEYNRKRNSSYGLKFTEVVEAETQVVSGIKYYLKISTGAPTGVPKIFEAVASFQTIAPFFSLRLLRNKMDLLVTVHVVIL</sequence>
<evidence type="ECO:0000256" key="2">
    <source>
        <dbReference type="ARBA" id="ARBA00022704"/>
    </source>
</evidence>
<organism evidence="4 5">
    <name type="scientific">Escallonia herrerae</name>
    <dbReference type="NCBI Taxonomy" id="1293975"/>
    <lineage>
        <taxon>Eukaryota</taxon>
        <taxon>Viridiplantae</taxon>
        <taxon>Streptophyta</taxon>
        <taxon>Embryophyta</taxon>
        <taxon>Tracheophyta</taxon>
        <taxon>Spermatophyta</taxon>
        <taxon>Magnoliopsida</taxon>
        <taxon>eudicotyledons</taxon>
        <taxon>Gunneridae</taxon>
        <taxon>Pentapetalae</taxon>
        <taxon>asterids</taxon>
        <taxon>campanulids</taxon>
        <taxon>Escalloniales</taxon>
        <taxon>Escalloniaceae</taxon>
        <taxon>Escallonia</taxon>
    </lineage>
</organism>
<name>A0AA88WRR6_9ASTE</name>
<evidence type="ECO:0000259" key="3">
    <source>
        <dbReference type="SMART" id="SM00043"/>
    </source>
</evidence>
<keyword evidence="5" id="KW-1185">Reference proteome</keyword>